<accession>A0ABU8TZF9</accession>
<keyword evidence="3" id="KW-1185">Reference proteome</keyword>
<gene>
    <name evidence="2" type="ORF">WKI68_02765</name>
</gene>
<feature type="compositionally biased region" description="Low complexity" evidence="1">
    <location>
        <begin position="66"/>
        <end position="75"/>
    </location>
</feature>
<proteinExistence type="predicted"/>
<comment type="caution">
    <text evidence="2">The sequence shown here is derived from an EMBL/GenBank/DDBJ whole genome shotgun (WGS) entry which is preliminary data.</text>
</comment>
<name>A0ABU8TZF9_9ACTN</name>
<organism evidence="2 3">
    <name type="scientific">Streptomyces caledonius</name>
    <dbReference type="NCBI Taxonomy" id="3134107"/>
    <lineage>
        <taxon>Bacteria</taxon>
        <taxon>Bacillati</taxon>
        <taxon>Actinomycetota</taxon>
        <taxon>Actinomycetes</taxon>
        <taxon>Kitasatosporales</taxon>
        <taxon>Streptomycetaceae</taxon>
        <taxon>Streptomyces</taxon>
    </lineage>
</organism>
<dbReference type="EMBL" id="JBBKAM010000002">
    <property type="protein sequence ID" value="MEJ8640656.1"/>
    <property type="molecule type" value="Genomic_DNA"/>
</dbReference>
<evidence type="ECO:0000313" key="2">
    <source>
        <dbReference type="EMBL" id="MEJ8640656.1"/>
    </source>
</evidence>
<evidence type="ECO:0000256" key="1">
    <source>
        <dbReference type="SAM" id="MobiDB-lite"/>
    </source>
</evidence>
<feature type="region of interest" description="Disordered" evidence="1">
    <location>
        <begin position="66"/>
        <end position="87"/>
    </location>
</feature>
<reference evidence="2 3" key="1">
    <citation type="submission" date="2024-03" db="EMBL/GenBank/DDBJ databases">
        <title>Novel Streptomyces species of biotechnological and ecological value are a feature of Machair soil.</title>
        <authorList>
            <person name="Prole J.R."/>
            <person name="Goodfellow M."/>
            <person name="Allenby N."/>
            <person name="Ward A.C."/>
        </authorList>
    </citation>
    <scope>NUCLEOTIDE SEQUENCE [LARGE SCALE GENOMIC DNA]</scope>
    <source>
        <strain evidence="2 3">MS1.HAVA.3</strain>
    </source>
</reference>
<protein>
    <recommendedName>
        <fullName evidence="4">DUF4352 domain-containing protein</fullName>
    </recommendedName>
</protein>
<evidence type="ECO:0008006" key="4">
    <source>
        <dbReference type="Google" id="ProtNLM"/>
    </source>
</evidence>
<sequence length="197" mass="20230">MPMGRERCRTRPPRGRLQGFLVALALLVPALLGAAPGGSGETISLAGNEPGQRLDVTLTQVVDPASAAAPESTAPDPDPESDPDGPDRLVAVRFRLTNTGTAVYQDSPAPAAHLLDTAGQRFAGLVVPTTAGASFPATVTLDPGGTTEGFVTFRLPEDAALAAVQFALNGGLAGDVGQWSLPRASFDRPLDHSGPDQ</sequence>
<evidence type="ECO:0000313" key="3">
    <source>
        <dbReference type="Proteomes" id="UP001382904"/>
    </source>
</evidence>
<dbReference type="Proteomes" id="UP001382904">
    <property type="component" value="Unassembled WGS sequence"/>
</dbReference>